<organism evidence="2 3">
    <name type="scientific">Aristolochia fimbriata</name>
    <name type="common">White veined hardy Dutchman's pipe vine</name>
    <dbReference type="NCBI Taxonomy" id="158543"/>
    <lineage>
        <taxon>Eukaryota</taxon>
        <taxon>Viridiplantae</taxon>
        <taxon>Streptophyta</taxon>
        <taxon>Embryophyta</taxon>
        <taxon>Tracheophyta</taxon>
        <taxon>Spermatophyta</taxon>
        <taxon>Magnoliopsida</taxon>
        <taxon>Magnoliidae</taxon>
        <taxon>Piperales</taxon>
        <taxon>Aristolochiaceae</taxon>
        <taxon>Aristolochia</taxon>
    </lineage>
</organism>
<reference evidence="2 3" key="1">
    <citation type="submission" date="2021-07" db="EMBL/GenBank/DDBJ databases">
        <title>The Aristolochia fimbriata genome: insights into angiosperm evolution, floral development and chemical biosynthesis.</title>
        <authorList>
            <person name="Jiao Y."/>
        </authorList>
    </citation>
    <scope>NUCLEOTIDE SEQUENCE [LARGE SCALE GENOMIC DNA]</scope>
    <source>
        <strain evidence="2">IBCAS-2021</strain>
        <tissue evidence="2">Leaf</tissue>
    </source>
</reference>
<proteinExistence type="predicted"/>
<dbReference type="EMBL" id="JAINDJ010000004">
    <property type="protein sequence ID" value="KAG9451444.1"/>
    <property type="molecule type" value="Genomic_DNA"/>
</dbReference>
<comment type="caution">
    <text evidence="2">The sequence shown here is derived from an EMBL/GenBank/DDBJ whole genome shotgun (WGS) entry which is preliminary data.</text>
</comment>
<dbReference type="AlphaFoldDB" id="A0AAV7ES95"/>
<evidence type="ECO:0000256" key="1">
    <source>
        <dbReference type="SAM" id="MobiDB-lite"/>
    </source>
</evidence>
<accession>A0AAV7ES95</accession>
<evidence type="ECO:0000313" key="2">
    <source>
        <dbReference type="EMBL" id="KAG9451444.1"/>
    </source>
</evidence>
<protein>
    <submittedName>
        <fullName evidence="2">Uncharacterized protein</fullName>
    </submittedName>
</protein>
<feature type="region of interest" description="Disordered" evidence="1">
    <location>
        <begin position="1"/>
        <end position="35"/>
    </location>
</feature>
<sequence length="164" mass="18452">MTANRLPSRILLIPPTSTPPSPQPPAPSPQPTHWGLYNLPENPSLSVSLCSGWGRRAFSWGFSRLVCFSSRLAFRLRCKKNRDSSNTAAMRALATSQELGRGYHPEMDAVRSLHLVDGRVMLQLLLHENNFTLHLPFRVFKVFKDLRISTSVFTSNPSTSIVHR</sequence>
<gene>
    <name evidence="2" type="ORF">H6P81_011409</name>
</gene>
<feature type="compositionally biased region" description="Pro residues" evidence="1">
    <location>
        <begin position="16"/>
        <end position="30"/>
    </location>
</feature>
<dbReference type="Proteomes" id="UP000825729">
    <property type="component" value="Unassembled WGS sequence"/>
</dbReference>
<evidence type="ECO:0000313" key="3">
    <source>
        <dbReference type="Proteomes" id="UP000825729"/>
    </source>
</evidence>
<name>A0AAV7ES95_ARIFI</name>
<keyword evidence="3" id="KW-1185">Reference proteome</keyword>